<dbReference type="InterPro" id="IPR018649">
    <property type="entry name" value="SHOCT"/>
</dbReference>
<dbReference type="EMBL" id="JACHHK010000003">
    <property type="protein sequence ID" value="MBB5183030.1"/>
    <property type="molecule type" value="Genomic_DNA"/>
</dbReference>
<sequence length="129" mass="14913">MDYKIKGVGKVPTLRFLDDRLMVNDTVYMYDQIRDINISYHPFLGSFGVIKVLFTNGKYKDVPYSTFSRDSIREAIQDFKRIKKNPPKKAQPVSSGLPVEELKQLKALLDEGILTQEEFEAKKKQLLNL</sequence>
<proteinExistence type="predicted"/>
<dbReference type="Pfam" id="PF09851">
    <property type="entry name" value="SHOCT"/>
    <property type="match status" value="1"/>
</dbReference>
<reference evidence="2 3" key="1">
    <citation type="submission" date="2020-08" db="EMBL/GenBank/DDBJ databases">
        <title>Genomic Encyclopedia of Type Strains, Phase IV (KMG-IV): sequencing the most valuable type-strain genomes for metagenomic binning, comparative biology and taxonomic classification.</title>
        <authorList>
            <person name="Goeker M."/>
        </authorList>
    </citation>
    <scope>NUCLEOTIDE SEQUENCE [LARGE SCALE GENOMIC DNA]</scope>
    <source>
        <strain evidence="2 3">DSM 25799</strain>
    </source>
</reference>
<feature type="domain" description="SHOCT" evidence="1">
    <location>
        <begin position="100"/>
        <end position="127"/>
    </location>
</feature>
<evidence type="ECO:0000313" key="2">
    <source>
        <dbReference type="EMBL" id="MBB5183030.1"/>
    </source>
</evidence>
<comment type="caution">
    <text evidence="2">The sequence shown here is derived from an EMBL/GenBank/DDBJ whole genome shotgun (WGS) entry which is preliminary data.</text>
</comment>
<accession>A0A7W8CWR8</accession>
<evidence type="ECO:0000259" key="1">
    <source>
        <dbReference type="Pfam" id="PF09851"/>
    </source>
</evidence>
<dbReference type="RefSeq" id="WP_183328245.1">
    <property type="nucleotide sequence ID" value="NZ_JACHHK010000003.1"/>
</dbReference>
<protein>
    <recommendedName>
        <fullName evidence="1">SHOCT domain-containing protein</fullName>
    </recommendedName>
</protein>
<dbReference type="AlphaFoldDB" id="A0A7W8CWR8"/>
<keyword evidence="3" id="KW-1185">Reference proteome</keyword>
<name>A0A7W8CWR8_9FIRM</name>
<evidence type="ECO:0000313" key="3">
    <source>
        <dbReference type="Proteomes" id="UP000539953"/>
    </source>
</evidence>
<organism evidence="2 3">
    <name type="scientific">Catenisphaera adipataccumulans</name>
    <dbReference type="NCBI Taxonomy" id="700500"/>
    <lineage>
        <taxon>Bacteria</taxon>
        <taxon>Bacillati</taxon>
        <taxon>Bacillota</taxon>
        <taxon>Erysipelotrichia</taxon>
        <taxon>Erysipelotrichales</taxon>
        <taxon>Erysipelotrichaceae</taxon>
        <taxon>Catenisphaera</taxon>
    </lineage>
</organism>
<dbReference type="Proteomes" id="UP000539953">
    <property type="component" value="Unassembled WGS sequence"/>
</dbReference>
<gene>
    <name evidence="2" type="ORF">HNQ47_001050</name>
</gene>